<feature type="chain" id="PRO_5034806023" description="39S ribosomal protein L33, mitochondrial" evidence="4">
    <location>
        <begin position="17"/>
        <end position="49"/>
    </location>
</feature>
<evidence type="ECO:0000256" key="3">
    <source>
        <dbReference type="ARBA" id="ARBA00023274"/>
    </source>
</evidence>
<keyword evidence="4" id="KW-0732">Signal</keyword>
<dbReference type="InterPro" id="IPR038584">
    <property type="entry name" value="Ribosomal_bL33_sf"/>
</dbReference>
<feature type="signal peptide" evidence="4">
    <location>
        <begin position="1"/>
        <end position="16"/>
    </location>
</feature>
<reference evidence="5" key="1">
    <citation type="submission" date="2025-08" db="UniProtKB">
        <authorList>
            <consortium name="Ensembl"/>
        </authorList>
    </citation>
    <scope>IDENTIFICATION</scope>
</reference>
<dbReference type="AlphaFoldDB" id="A0A8C4R1C6"/>
<keyword evidence="3" id="KW-0687">Ribonucleoprotein</keyword>
<reference evidence="5" key="2">
    <citation type="submission" date="2025-09" db="UniProtKB">
        <authorList>
            <consortium name="Ensembl"/>
        </authorList>
    </citation>
    <scope>IDENTIFICATION</scope>
</reference>
<accession>A0A8C4R1C6</accession>
<evidence type="ECO:0000313" key="5">
    <source>
        <dbReference type="Ensembl" id="ENSEBUP00000022703.1"/>
    </source>
</evidence>
<evidence type="ECO:0000256" key="4">
    <source>
        <dbReference type="SAM" id="SignalP"/>
    </source>
</evidence>
<evidence type="ECO:0000256" key="2">
    <source>
        <dbReference type="ARBA" id="ARBA00022980"/>
    </source>
</evidence>
<proteinExistence type="inferred from homology"/>
<dbReference type="Ensembl" id="ENSEBUT00000023279.1">
    <property type="protein sequence ID" value="ENSEBUP00000022703.1"/>
    <property type="gene ID" value="ENSEBUG00000013995.1"/>
</dbReference>
<organism evidence="5 6">
    <name type="scientific">Eptatretus burgeri</name>
    <name type="common">Inshore hagfish</name>
    <dbReference type="NCBI Taxonomy" id="7764"/>
    <lineage>
        <taxon>Eukaryota</taxon>
        <taxon>Metazoa</taxon>
        <taxon>Chordata</taxon>
        <taxon>Craniata</taxon>
        <taxon>Vertebrata</taxon>
        <taxon>Cyclostomata</taxon>
        <taxon>Myxini</taxon>
        <taxon>Myxiniformes</taxon>
        <taxon>Myxinidae</taxon>
        <taxon>Eptatretinae</taxon>
        <taxon>Eptatretus</taxon>
    </lineage>
</organism>
<comment type="similarity">
    <text evidence="1">Belongs to the bacterial ribosomal protein bL33 family.</text>
</comment>
<evidence type="ECO:0000256" key="1">
    <source>
        <dbReference type="ARBA" id="ARBA00007596"/>
    </source>
</evidence>
<keyword evidence="2" id="KW-0689">Ribosomal protein</keyword>
<dbReference type="Gene3D" id="2.20.28.120">
    <property type="entry name" value="Ribosomal protein L33"/>
    <property type="match status" value="1"/>
</dbReference>
<evidence type="ECO:0000313" key="6">
    <source>
        <dbReference type="Proteomes" id="UP000694388"/>
    </source>
</evidence>
<keyword evidence="6" id="KW-1185">Reference proteome</keyword>
<sequence length="49" mass="5661">MLSIFLRAILVQMVSGAGTGYSFNVRRPRLRDKLVMRIRFLKEFAGTPF</sequence>
<dbReference type="GO" id="GO:1990904">
    <property type="term" value="C:ribonucleoprotein complex"/>
    <property type="evidence" value="ECO:0007669"/>
    <property type="project" value="UniProtKB-KW"/>
</dbReference>
<dbReference type="Proteomes" id="UP000694388">
    <property type="component" value="Unplaced"/>
</dbReference>
<evidence type="ECO:0008006" key="7">
    <source>
        <dbReference type="Google" id="ProtNLM"/>
    </source>
</evidence>
<name>A0A8C4R1C6_EPTBU</name>
<protein>
    <recommendedName>
        <fullName evidence="7">39S ribosomal protein L33, mitochondrial</fullName>
    </recommendedName>
</protein>
<dbReference type="GO" id="GO:0005840">
    <property type="term" value="C:ribosome"/>
    <property type="evidence" value="ECO:0007669"/>
    <property type="project" value="UniProtKB-KW"/>
</dbReference>